<keyword evidence="2" id="KW-1185">Reference proteome</keyword>
<reference evidence="1 2" key="2">
    <citation type="journal article" date="2014" name="Genome Announc.">
        <title>Draft Genome Sequence of 'Candidatus Phytoplasma asteris' Strain OY-V, an Unculturable Plant-Pathogenic Bacterium.</title>
        <authorList>
            <person name="Kakizawa S."/>
            <person name="Makino A."/>
            <person name="Ishii Y."/>
            <person name="Tamaki H."/>
            <person name="Kamagata Y."/>
        </authorList>
    </citation>
    <scope>NUCLEOTIDE SEQUENCE [LARGE SCALE GENOMIC DNA]</scope>
    <source>
        <strain evidence="1 2">OY-V</strain>
    </source>
</reference>
<organism evidence="1 2">
    <name type="scientific">'Chrysanthemum coronarium' phytoplasma</name>
    <dbReference type="NCBI Taxonomy" id="1520703"/>
    <lineage>
        <taxon>Bacteria</taxon>
        <taxon>Bacillati</taxon>
        <taxon>Mycoplasmatota</taxon>
        <taxon>Mollicutes</taxon>
        <taxon>Acholeplasmatales</taxon>
        <taxon>Acholeplasmataceae</taxon>
        <taxon>Candidatus Phytoplasma</taxon>
        <taxon>16SrI (Aster yellows group)</taxon>
    </lineage>
</organism>
<reference evidence="2" key="1">
    <citation type="journal article" date="2014" name="Genome Announc.">
        <title>Draft Genome Sequence of ''Candidatus Phytoplasma asteris'' Strain OY-V, an Unculturable Plant-Pathogenic Bacterium.</title>
        <authorList>
            <person name="Kakizawa S."/>
            <person name="Makino A."/>
            <person name="Ishii Y."/>
            <person name="Tamaki H."/>
            <person name="Kamagata Y."/>
        </authorList>
    </citation>
    <scope>NUCLEOTIDE SEQUENCE [LARGE SCALE GENOMIC DNA]</scope>
    <source>
        <strain evidence="2">OY-V</strain>
    </source>
</reference>
<accession>A0ABQ0J3F2</accession>
<proteinExistence type="predicted"/>
<keyword evidence="1" id="KW-0808">Transferase</keyword>
<gene>
    <name evidence="1" type="ORF">OYV_06280</name>
</gene>
<dbReference type="GO" id="GO:0016301">
    <property type="term" value="F:kinase activity"/>
    <property type="evidence" value="ECO:0007669"/>
    <property type="project" value="UniProtKB-KW"/>
</dbReference>
<dbReference type="Proteomes" id="UP000028900">
    <property type="component" value="Unassembled WGS sequence"/>
</dbReference>
<dbReference type="EMBL" id="BBIY01000051">
    <property type="protein sequence ID" value="GAK74140.1"/>
    <property type="molecule type" value="Genomic_DNA"/>
</dbReference>
<name>A0ABQ0J3F2_9MOLU</name>
<keyword evidence="1" id="KW-0418">Kinase</keyword>
<evidence type="ECO:0000313" key="1">
    <source>
        <dbReference type="EMBL" id="GAK74140.1"/>
    </source>
</evidence>
<sequence>MTIPDNGSVESTTEPTLLQQEQLQQTPLLGEELKETNQTTETQQLTPEEIIKTKNLLEIQLQQEKIGLHPILHTFFRVKKLTMKFLFKHLFTHLFKSKKH</sequence>
<evidence type="ECO:0000313" key="2">
    <source>
        <dbReference type="Proteomes" id="UP000028900"/>
    </source>
</evidence>
<dbReference type="RefSeq" id="WP_052360411.1">
    <property type="nucleotide sequence ID" value="NZ_BBIY01000051.1"/>
</dbReference>
<protein>
    <submittedName>
        <fullName evidence="1">Predicted sugar kinases</fullName>
    </submittedName>
</protein>
<comment type="caution">
    <text evidence="1">The sequence shown here is derived from an EMBL/GenBank/DDBJ whole genome shotgun (WGS) entry which is preliminary data.</text>
</comment>